<feature type="region of interest" description="Disordered" evidence="1">
    <location>
        <begin position="163"/>
        <end position="246"/>
    </location>
</feature>
<feature type="compositionally biased region" description="Basic and acidic residues" evidence="1">
    <location>
        <begin position="191"/>
        <end position="207"/>
    </location>
</feature>
<feature type="chain" id="PRO_5027008233" description="DNA2/NAM7 helicase-like C-terminal domain-containing protein" evidence="2">
    <location>
        <begin position="20"/>
        <end position="267"/>
    </location>
</feature>
<evidence type="ECO:0000256" key="2">
    <source>
        <dbReference type="SAM" id="SignalP"/>
    </source>
</evidence>
<sequence length="267" mass="30349">MRLGFLALIYSMTLRTVRSFAVKNSGASSLIMNVRLKLHIRFVTDVRWMNIALTRAKLSFWILGNARTLQTNRNWATLVKDAKERNLVISAKPPYESLFETAPRDACKRESINNHSRLSRHAENSRSSGKLGKQNEQKVHRDKKTLFVLIVARDGKDFYIQSSKRKAREEHDLTGKMDVKSVIPGESVTGDESKGRERSEKKLDSGEQRNLLKARRSSESFTSSDEGSLKSKEVNDGKDPNPVDGHYFISHLQTIIRQLRCESSAQS</sequence>
<feature type="signal peptide" evidence="2">
    <location>
        <begin position="1"/>
        <end position="19"/>
    </location>
</feature>
<evidence type="ECO:0000313" key="3">
    <source>
        <dbReference type="EMBL" id="VFU58451.1"/>
    </source>
</evidence>
<gene>
    <name evidence="3" type="ORF">SVIM_LOCUS427115</name>
</gene>
<dbReference type="Gene3D" id="3.40.50.300">
    <property type="entry name" value="P-loop containing nucleotide triphosphate hydrolases"/>
    <property type="match status" value="1"/>
</dbReference>
<protein>
    <recommendedName>
        <fullName evidence="4">DNA2/NAM7 helicase-like C-terminal domain-containing protein</fullName>
    </recommendedName>
</protein>
<feature type="compositionally biased region" description="Basic and acidic residues" evidence="1">
    <location>
        <begin position="167"/>
        <end position="179"/>
    </location>
</feature>
<feature type="region of interest" description="Disordered" evidence="1">
    <location>
        <begin position="109"/>
        <end position="139"/>
    </location>
</feature>
<evidence type="ECO:0000256" key="1">
    <source>
        <dbReference type="SAM" id="MobiDB-lite"/>
    </source>
</evidence>
<dbReference type="AlphaFoldDB" id="A0A6N2NBF0"/>
<dbReference type="EMBL" id="CAADRP010001985">
    <property type="protein sequence ID" value="VFU58451.1"/>
    <property type="molecule type" value="Genomic_DNA"/>
</dbReference>
<keyword evidence="2" id="KW-0732">Signal</keyword>
<dbReference type="PANTHER" id="PTHR10887">
    <property type="entry name" value="DNA2/NAM7 HELICASE FAMILY"/>
    <property type="match status" value="1"/>
</dbReference>
<evidence type="ECO:0008006" key="4">
    <source>
        <dbReference type="Google" id="ProtNLM"/>
    </source>
</evidence>
<dbReference type="InterPro" id="IPR027417">
    <property type="entry name" value="P-loop_NTPase"/>
</dbReference>
<reference evidence="3" key="1">
    <citation type="submission" date="2019-03" db="EMBL/GenBank/DDBJ databases">
        <authorList>
            <person name="Mank J."/>
            <person name="Almeida P."/>
        </authorList>
    </citation>
    <scope>NUCLEOTIDE SEQUENCE</scope>
    <source>
        <strain evidence="3">78183</strain>
    </source>
</reference>
<organism evidence="3">
    <name type="scientific">Salix viminalis</name>
    <name type="common">Common osier</name>
    <name type="synonym">Basket willow</name>
    <dbReference type="NCBI Taxonomy" id="40686"/>
    <lineage>
        <taxon>Eukaryota</taxon>
        <taxon>Viridiplantae</taxon>
        <taxon>Streptophyta</taxon>
        <taxon>Embryophyta</taxon>
        <taxon>Tracheophyta</taxon>
        <taxon>Spermatophyta</taxon>
        <taxon>Magnoliopsida</taxon>
        <taxon>eudicotyledons</taxon>
        <taxon>Gunneridae</taxon>
        <taxon>Pentapetalae</taxon>
        <taxon>rosids</taxon>
        <taxon>fabids</taxon>
        <taxon>Malpighiales</taxon>
        <taxon>Salicaceae</taxon>
        <taxon>Saliceae</taxon>
        <taxon>Salix</taxon>
    </lineage>
</organism>
<dbReference type="PANTHER" id="PTHR10887:SF495">
    <property type="entry name" value="HELICASE SENATAXIN ISOFORM X1-RELATED"/>
    <property type="match status" value="1"/>
</dbReference>
<name>A0A6N2NBF0_SALVM</name>
<accession>A0A6N2NBF0</accession>
<proteinExistence type="predicted"/>
<dbReference type="InterPro" id="IPR045055">
    <property type="entry name" value="DNA2/NAM7-like"/>
</dbReference>
<feature type="compositionally biased region" description="Basic and acidic residues" evidence="1">
    <location>
        <begin position="227"/>
        <end position="241"/>
    </location>
</feature>